<dbReference type="Gene3D" id="1.20.1250.20">
    <property type="entry name" value="MFS general substrate transporter like domains"/>
    <property type="match status" value="1"/>
</dbReference>
<dbReference type="SUPFAM" id="SSF69593">
    <property type="entry name" value="Glycerol-3-phosphate (1)-acyltransferase"/>
    <property type="match status" value="1"/>
</dbReference>
<comment type="similarity">
    <text evidence="1">Belongs to the ATP-dependent AMP-binding enzyme family.</text>
</comment>
<keyword evidence="9" id="KW-1185">Reference proteome</keyword>
<feature type="transmembrane region" description="Helical" evidence="6">
    <location>
        <begin position="260"/>
        <end position="279"/>
    </location>
</feature>
<evidence type="ECO:0000256" key="2">
    <source>
        <dbReference type="ARBA" id="ARBA00022598"/>
    </source>
</evidence>
<keyword evidence="3 6" id="KW-0812">Transmembrane</keyword>
<name>A0ABW5DV59_9PROT</name>
<keyword evidence="4 6" id="KW-1133">Transmembrane helix</keyword>
<organism evidence="8 9">
    <name type="scientific">Lacibacterium aquatile</name>
    <dbReference type="NCBI Taxonomy" id="1168082"/>
    <lineage>
        <taxon>Bacteria</taxon>
        <taxon>Pseudomonadati</taxon>
        <taxon>Pseudomonadota</taxon>
        <taxon>Alphaproteobacteria</taxon>
        <taxon>Rhodospirillales</taxon>
        <taxon>Rhodospirillaceae</taxon>
    </lineage>
</organism>
<keyword evidence="5 6" id="KW-0472">Membrane</keyword>
<dbReference type="SMART" id="SM00563">
    <property type="entry name" value="PlsC"/>
    <property type="match status" value="1"/>
</dbReference>
<evidence type="ECO:0000256" key="6">
    <source>
        <dbReference type="SAM" id="Phobius"/>
    </source>
</evidence>
<dbReference type="RefSeq" id="WP_379876113.1">
    <property type="nucleotide sequence ID" value="NZ_JBHUIP010000009.1"/>
</dbReference>
<dbReference type="InterPro" id="IPR000873">
    <property type="entry name" value="AMP-dep_synth/lig_dom"/>
</dbReference>
<dbReference type="InterPro" id="IPR045851">
    <property type="entry name" value="AMP-bd_C_sf"/>
</dbReference>
<dbReference type="NCBIfam" id="NF005291">
    <property type="entry name" value="PRK06814.1"/>
    <property type="match status" value="1"/>
</dbReference>
<dbReference type="InterPro" id="IPR042099">
    <property type="entry name" value="ANL_N_sf"/>
</dbReference>
<dbReference type="SUPFAM" id="SSF56801">
    <property type="entry name" value="Acetyl-CoA synthetase-like"/>
    <property type="match status" value="1"/>
</dbReference>
<dbReference type="Gene3D" id="3.30.300.30">
    <property type="match status" value="1"/>
</dbReference>
<feature type="transmembrane region" description="Helical" evidence="6">
    <location>
        <begin position="291"/>
        <end position="312"/>
    </location>
</feature>
<feature type="transmembrane region" description="Helical" evidence="6">
    <location>
        <begin position="365"/>
        <end position="388"/>
    </location>
</feature>
<keyword evidence="2" id="KW-0436">Ligase</keyword>
<dbReference type="InterPro" id="IPR011701">
    <property type="entry name" value="MFS"/>
</dbReference>
<comment type="caution">
    <text evidence="8">The sequence shown here is derived from an EMBL/GenBank/DDBJ whole genome shotgun (WGS) entry which is preliminary data.</text>
</comment>
<feature type="domain" description="Phospholipid/glycerol acyltransferase" evidence="7">
    <location>
        <begin position="450"/>
        <end position="558"/>
    </location>
</feature>
<evidence type="ECO:0000259" key="7">
    <source>
        <dbReference type="SMART" id="SM00563"/>
    </source>
</evidence>
<protein>
    <submittedName>
        <fullName evidence="8">Acyl-[ACP]--phospholipid O-acyltransferase</fullName>
    </submittedName>
</protein>
<dbReference type="SUPFAM" id="SSF103473">
    <property type="entry name" value="MFS general substrate transporter"/>
    <property type="match status" value="1"/>
</dbReference>
<accession>A0ABW5DV59</accession>
<sequence length="1136" mass="122049">MSASPSSLLRTRRFLPLLITQTLGAFNDNLFKNALVVMALFQAGQHGPMLVALAGGVFILPYALFSAAAGQLADRYDKGRLIRITKAYEVVLMAAAAAGFFTGSLPLLMLVLFGLGAQATFFSPLKYGILPDHLRDEELVAGNGLIEAGTFLGIVGGTVAGGALFALEGGPAITSAVGFVLALIGMLAAWAVPAAPSAAPDLVVSWNIPRETKKLVTLARPNRPVWLSILGLSWFWTIGAIVLTELPILSKEMFLAGQPVLTLLLAVFAIGVGIGSILCAKLLNGEVSARFVPFAAIGISLFAWDFASTAAVAGPMPDVNALIHSVRGWRMLIDLALLAACGGLYSVPLYAILQEMSAPEVRSRMVACNNIINAAFMVLGALAAAALPMLGLDAAGILIVAAIANLLVALWIAHLLPQEVFRTLFRAYFKSFHHAEVKGLENALALGERSVVVVNHLSFLDGCFLASFLPGSPVFAIDTDQAKRFWYLKYLVDFFPVDPTNPMSTKAMIKAVKEGRHLVIFPEGRITLTGALMKIYDGPGTIADKADAEILPVRIEGLQLHKFSRMEGKLRQRWFPRISMTILPPRKSSIDPDLKGKKRREALTRSMQDIMSDAAFRPEGLNSSLFGALLTAKGKFDTGKIMAADALKNEVTYSKLILGATVLGAKLAKLSEPGERVGVLLPNSVGVVATFFGLQAYGRVPAMLNFSAGADNILSACSGATIRTVLTSRAFIEKGKLDKVIEAVAAKVQVVYLEDIRKTIGTGDKLSGLWKSRFPRRLPGASSDPSSPAVVLFTSGSEGTPKGVVLSHANILANCAQIAAVADLNPSDKFFNALPVFHSFGLTGGTILPLLLGIRTFLYPSPLHYKLVPELAYAEQSTVLFGTDSFLAGYARMGRPQDFQSMRFIVAGAERVKDETRKIFWEKFQKAIYEGYGVTECSPVLAVNTPAHFRSGTVGRFLPAIQYRLEDVPGIDKGGRLYVRGPNIMLGYLKAEAPGLLQEPEEGWYDTGDIVSVDEDGFVTIQGRAKRFAKIAGEMVSLAAAEMLANDVWPSESHAVIALPDPRKGEQLVLVTTRQDATAKDLLAKAREKGIAEIMVPRNLKIVDKLPLLGTGKTDYPALSRMGADWAAKPTPETEE</sequence>
<dbReference type="CDD" id="cd07989">
    <property type="entry name" value="LPLAT_AGPAT-like"/>
    <property type="match status" value="1"/>
</dbReference>
<dbReference type="Gene3D" id="3.40.50.12780">
    <property type="entry name" value="N-terminal domain of ligase-like"/>
    <property type="match status" value="1"/>
</dbReference>
<dbReference type="Pfam" id="PF00501">
    <property type="entry name" value="AMP-binding"/>
    <property type="match status" value="1"/>
</dbReference>
<evidence type="ECO:0000256" key="5">
    <source>
        <dbReference type="ARBA" id="ARBA00023136"/>
    </source>
</evidence>
<dbReference type="PROSITE" id="PS00455">
    <property type="entry name" value="AMP_BINDING"/>
    <property type="match status" value="1"/>
</dbReference>
<dbReference type="InterPro" id="IPR002123">
    <property type="entry name" value="Plipid/glycerol_acylTrfase"/>
</dbReference>
<feature type="transmembrane region" description="Helical" evidence="6">
    <location>
        <begin position="332"/>
        <end position="353"/>
    </location>
</feature>
<dbReference type="InterPro" id="IPR020845">
    <property type="entry name" value="AMP-binding_CS"/>
</dbReference>
<feature type="transmembrane region" description="Helical" evidence="6">
    <location>
        <begin position="394"/>
        <end position="416"/>
    </location>
</feature>
<evidence type="ECO:0000256" key="4">
    <source>
        <dbReference type="ARBA" id="ARBA00022989"/>
    </source>
</evidence>
<evidence type="ECO:0000256" key="3">
    <source>
        <dbReference type="ARBA" id="ARBA00022692"/>
    </source>
</evidence>
<evidence type="ECO:0000313" key="9">
    <source>
        <dbReference type="Proteomes" id="UP001597295"/>
    </source>
</evidence>
<dbReference type="InterPro" id="IPR036259">
    <property type="entry name" value="MFS_trans_sf"/>
</dbReference>
<feature type="transmembrane region" description="Helical" evidence="6">
    <location>
        <begin position="48"/>
        <end position="69"/>
    </location>
</feature>
<dbReference type="Pfam" id="PF01553">
    <property type="entry name" value="Acyltransferase"/>
    <property type="match status" value="1"/>
</dbReference>
<dbReference type="CDD" id="cd06173">
    <property type="entry name" value="MFS_MefA_like"/>
    <property type="match status" value="1"/>
</dbReference>
<evidence type="ECO:0000313" key="8">
    <source>
        <dbReference type="EMBL" id="MFD2263140.1"/>
    </source>
</evidence>
<dbReference type="Pfam" id="PF13193">
    <property type="entry name" value="AMP-binding_C"/>
    <property type="match status" value="1"/>
</dbReference>
<dbReference type="PANTHER" id="PTHR43201">
    <property type="entry name" value="ACYL-COA SYNTHETASE"/>
    <property type="match status" value="1"/>
</dbReference>
<dbReference type="Pfam" id="PF07690">
    <property type="entry name" value="MFS_1"/>
    <property type="match status" value="1"/>
</dbReference>
<proteinExistence type="inferred from homology"/>
<feature type="transmembrane region" description="Helical" evidence="6">
    <location>
        <begin position="81"/>
        <end position="101"/>
    </location>
</feature>
<gene>
    <name evidence="8" type="ORF">ACFSM5_09600</name>
</gene>
<dbReference type="InterPro" id="IPR025110">
    <property type="entry name" value="AMP-bd_C"/>
</dbReference>
<dbReference type="EMBL" id="JBHUIP010000009">
    <property type="protein sequence ID" value="MFD2263140.1"/>
    <property type="molecule type" value="Genomic_DNA"/>
</dbReference>
<reference evidence="9" key="1">
    <citation type="journal article" date="2019" name="Int. J. Syst. Evol. Microbiol.">
        <title>The Global Catalogue of Microorganisms (GCM) 10K type strain sequencing project: providing services to taxonomists for standard genome sequencing and annotation.</title>
        <authorList>
            <consortium name="The Broad Institute Genomics Platform"/>
            <consortium name="The Broad Institute Genome Sequencing Center for Infectious Disease"/>
            <person name="Wu L."/>
            <person name="Ma J."/>
        </authorList>
    </citation>
    <scope>NUCLEOTIDE SEQUENCE [LARGE SCALE GENOMIC DNA]</scope>
    <source>
        <strain evidence="9">CGMCC 1.19062</strain>
    </source>
</reference>
<feature type="transmembrane region" description="Helical" evidence="6">
    <location>
        <begin position="225"/>
        <end position="248"/>
    </location>
</feature>
<evidence type="ECO:0000256" key="1">
    <source>
        <dbReference type="ARBA" id="ARBA00006432"/>
    </source>
</evidence>
<dbReference type="PANTHER" id="PTHR43201:SF5">
    <property type="entry name" value="MEDIUM-CHAIN ACYL-COA LIGASE ACSF2, MITOCHONDRIAL"/>
    <property type="match status" value="1"/>
</dbReference>
<dbReference type="Proteomes" id="UP001597295">
    <property type="component" value="Unassembled WGS sequence"/>
</dbReference>
<feature type="transmembrane region" description="Helical" evidence="6">
    <location>
        <begin position="179"/>
        <end position="204"/>
    </location>
</feature>